<dbReference type="EMBL" id="JANLCK010000010">
    <property type="protein sequence ID" value="MCS5727337.1"/>
    <property type="molecule type" value="Genomic_DNA"/>
</dbReference>
<accession>A0AA41XG07</accession>
<evidence type="ECO:0000313" key="3">
    <source>
        <dbReference type="Proteomes" id="UP001165587"/>
    </source>
</evidence>
<proteinExistence type="predicted"/>
<evidence type="ECO:0000259" key="1">
    <source>
        <dbReference type="Pfam" id="PF25355"/>
    </source>
</evidence>
<protein>
    <recommendedName>
        <fullName evidence="1">DUF7882 domain-containing protein</fullName>
    </recommendedName>
</protein>
<dbReference type="Proteomes" id="UP001165587">
    <property type="component" value="Unassembled WGS sequence"/>
</dbReference>
<dbReference type="RefSeq" id="WP_259530329.1">
    <property type="nucleotide sequence ID" value="NZ_JANLCK010000010.1"/>
</dbReference>
<dbReference type="Pfam" id="PF25355">
    <property type="entry name" value="DUF7882"/>
    <property type="match status" value="1"/>
</dbReference>
<name>A0AA41XG07_9MICO</name>
<reference evidence="2" key="1">
    <citation type="submission" date="2022-08" db="EMBL/GenBank/DDBJ databases">
        <authorList>
            <person name="Deng Y."/>
            <person name="Han X.-F."/>
            <person name="Zhang Y.-Q."/>
        </authorList>
    </citation>
    <scope>NUCLEOTIDE SEQUENCE</scope>
    <source>
        <strain evidence="2">CPCC 203407</strain>
    </source>
</reference>
<comment type="caution">
    <text evidence="2">The sequence shown here is derived from an EMBL/GenBank/DDBJ whole genome shotgun (WGS) entry which is preliminary data.</text>
</comment>
<organism evidence="2 3">
    <name type="scientific">Herbiconiux oxytropis</name>
    <dbReference type="NCBI Taxonomy" id="2970915"/>
    <lineage>
        <taxon>Bacteria</taxon>
        <taxon>Bacillati</taxon>
        <taxon>Actinomycetota</taxon>
        <taxon>Actinomycetes</taxon>
        <taxon>Micrococcales</taxon>
        <taxon>Microbacteriaceae</taxon>
        <taxon>Herbiconiux</taxon>
    </lineage>
</organism>
<dbReference type="InterPro" id="IPR057204">
    <property type="entry name" value="DUF7882"/>
</dbReference>
<keyword evidence="3" id="KW-1185">Reference proteome</keyword>
<sequence length="98" mass="11045">MGRLLYGPQEREIEFADRVLAHVQVVIVNKLRRSESFTLSWAEIGEDGRTTVWMHPAVPIQFQFDSSKSPQLNNAWLRDLNAAAARGDLRVSEEPAPG</sequence>
<gene>
    <name evidence="2" type="ORF">N1028_15685</name>
</gene>
<evidence type="ECO:0000313" key="2">
    <source>
        <dbReference type="EMBL" id="MCS5727337.1"/>
    </source>
</evidence>
<feature type="domain" description="DUF7882" evidence="1">
    <location>
        <begin position="1"/>
        <end position="93"/>
    </location>
</feature>
<dbReference type="AlphaFoldDB" id="A0AA41XG07"/>